<dbReference type="Gene3D" id="3.30.70.1230">
    <property type="entry name" value="Nucleotide cyclase"/>
    <property type="match status" value="1"/>
</dbReference>
<evidence type="ECO:0008006" key="7">
    <source>
        <dbReference type="Google" id="ProtNLM"/>
    </source>
</evidence>
<feature type="region of interest" description="Disordered" evidence="3">
    <location>
        <begin position="38"/>
        <end position="102"/>
    </location>
</feature>
<evidence type="ECO:0000256" key="2">
    <source>
        <dbReference type="PROSITE-ProRule" id="PRU00339"/>
    </source>
</evidence>
<evidence type="ECO:0000259" key="5">
    <source>
        <dbReference type="PROSITE" id="PS50125"/>
    </source>
</evidence>
<keyword evidence="1" id="KW-0597">Phosphoprotein</keyword>
<feature type="domain" description="Guanylate cyclase" evidence="5">
    <location>
        <begin position="282"/>
        <end position="419"/>
    </location>
</feature>
<dbReference type="PANTHER" id="PTHR43081">
    <property type="entry name" value="ADENYLATE CYCLASE, TERMINAL-DIFFERENTIATION SPECIFIC-RELATED"/>
    <property type="match status" value="1"/>
</dbReference>
<reference evidence="6" key="1">
    <citation type="submission" date="2021-01" db="EMBL/GenBank/DDBJ databases">
        <authorList>
            <person name="Corre E."/>
            <person name="Pelletier E."/>
            <person name="Niang G."/>
            <person name="Scheremetjew M."/>
            <person name="Finn R."/>
            <person name="Kale V."/>
            <person name="Holt S."/>
            <person name="Cochrane G."/>
            <person name="Meng A."/>
            <person name="Brown T."/>
            <person name="Cohen L."/>
        </authorList>
    </citation>
    <scope>NUCLEOTIDE SEQUENCE</scope>
    <source>
        <strain evidence="6">NIES-381</strain>
    </source>
</reference>
<feature type="compositionally biased region" description="Pro residues" evidence="3">
    <location>
        <begin position="70"/>
        <end position="79"/>
    </location>
</feature>
<dbReference type="SUPFAM" id="SSF52172">
    <property type="entry name" value="CheY-like"/>
    <property type="match status" value="1"/>
</dbReference>
<dbReference type="Pfam" id="PF00072">
    <property type="entry name" value="Response_reg"/>
    <property type="match status" value="1"/>
</dbReference>
<dbReference type="InterPro" id="IPR001054">
    <property type="entry name" value="A/G_cyclase"/>
</dbReference>
<feature type="domain" description="Response regulatory" evidence="4">
    <location>
        <begin position="125"/>
        <end position="242"/>
    </location>
</feature>
<evidence type="ECO:0000259" key="4">
    <source>
        <dbReference type="PROSITE" id="PS50110"/>
    </source>
</evidence>
<dbReference type="EMBL" id="HBGA01093834">
    <property type="protein sequence ID" value="CAD9023915.1"/>
    <property type="molecule type" value="Transcribed_RNA"/>
</dbReference>
<gene>
    <name evidence="6" type="ORF">EGYM00392_LOCUS35040</name>
</gene>
<dbReference type="GO" id="GO:0000160">
    <property type="term" value="P:phosphorelay signal transduction system"/>
    <property type="evidence" value="ECO:0007669"/>
    <property type="project" value="InterPro"/>
</dbReference>
<keyword evidence="2" id="KW-0802">TPR repeat</keyword>
<accession>A0A7S1IV20</accession>
<protein>
    <recommendedName>
        <fullName evidence="7">Adenylyl cyclase</fullName>
    </recommendedName>
</protein>
<sequence length="538" mass="59463">MPLARKRVSRLKTTQGVGIQQTVGTSEAVEQQAYLGDLEPSWSTGLVKDSSPVISRHPSPPSSGLHHLPPVYPTSPPPAEAEADGSGTPSDAKDWSNNAPDVWTQVPLKRGRGVEKTPIPEQDEYSILAIMDPAAQDMIWDCLRMQTFVTYHCAFCSHVEGAMRVLETDPPDLVILDLDISGRRGLEWLGLIRRLFATWTLPVLVLSPDAELVSECYFAGANAQLLKPILPALLLAQVSTLLHTVAMQQAASRFVPDEFLVYLDRNSLLEVQHGDSVERVMTIMFADLRGFTSIAQNMTPSETFRYINECYSILDPCIFKNEGFVDKYIGDAVMALFGGPVGNSIQAAIEMQASLKEFDDAMRHNEDNGKGKGRNTEHPVHRLGIGIHTGEVILGTVGSKWRIDTTVLGDSTNLASRIEGLTKEYACDILVSSATFDMLDNSSCFNMRYVGAEAVRGRSEETTLYEVYDHLMHEQRLARDQSKMLFEQGVSLFLGGDAQQAAGLFEQVLEANPADHTAQKYHQRCVKDEALGKQHREQ</sequence>
<dbReference type="SMART" id="SM00044">
    <property type="entry name" value="CYCc"/>
    <property type="match status" value="1"/>
</dbReference>
<dbReference type="GO" id="GO:0006171">
    <property type="term" value="P:cAMP biosynthetic process"/>
    <property type="evidence" value="ECO:0007669"/>
    <property type="project" value="TreeGrafter"/>
</dbReference>
<evidence type="ECO:0000256" key="1">
    <source>
        <dbReference type="PROSITE-ProRule" id="PRU00169"/>
    </source>
</evidence>
<dbReference type="Gene3D" id="3.40.50.2300">
    <property type="match status" value="1"/>
</dbReference>
<dbReference type="InterPro" id="IPR001789">
    <property type="entry name" value="Sig_transdc_resp-reg_receiver"/>
</dbReference>
<evidence type="ECO:0000256" key="3">
    <source>
        <dbReference type="SAM" id="MobiDB-lite"/>
    </source>
</evidence>
<organism evidence="6">
    <name type="scientific">Eutreptiella gymnastica</name>
    <dbReference type="NCBI Taxonomy" id="73025"/>
    <lineage>
        <taxon>Eukaryota</taxon>
        <taxon>Discoba</taxon>
        <taxon>Euglenozoa</taxon>
        <taxon>Euglenida</taxon>
        <taxon>Spirocuta</taxon>
        <taxon>Euglenophyceae</taxon>
        <taxon>Eutreptiales</taxon>
        <taxon>Eutreptiaceae</taxon>
        <taxon>Eutreptiella</taxon>
    </lineage>
</organism>
<dbReference type="PROSITE" id="PS50005">
    <property type="entry name" value="TPR"/>
    <property type="match status" value="1"/>
</dbReference>
<name>A0A7S1IV20_9EUGL</name>
<dbReference type="InterPro" id="IPR050697">
    <property type="entry name" value="Adenylyl/Guanylyl_Cyclase_3/4"/>
</dbReference>
<dbReference type="Pfam" id="PF00211">
    <property type="entry name" value="Guanylate_cyc"/>
    <property type="match status" value="1"/>
</dbReference>
<dbReference type="InterPro" id="IPR029787">
    <property type="entry name" value="Nucleotide_cyclase"/>
</dbReference>
<dbReference type="SMART" id="SM00448">
    <property type="entry name" value="REC"/>
    <property type="match status" value="1"/>
</dbReference>
<dbReference type="InterPro" id="IPR019734">
    <property type="entry name" value="TPR_rpt"/>
</dbReference>
<dbReference type="PROSITE" id="PS50110">
    <property type="entry name" value="RESPONSE_REGULATORY"/>
    <property type="match status" value="1"/>
</dbReference>
<dbReference type="CDD" id="cd07302">
    <property type="entry name" value="CHD"/>
    <property type="match status" value="1"/>
</dbReference>
<dbReference type="PROSITE" id="PS50125">
    <property type="entry name" value="GUANYLATE_CYCLASE_2"/>
    <property type="match status" value="1"/>
</dbReference>
<evidence type="ECO:0000313" key="6">
    <source>
        <dbReference type="EMBL" id="CAD9023915.1"/>
    </source>
</evidence>
<proteinExistence type="predicted"/>
<feature type="modified residue" description="4-aspartylphosphate" evidence="1">
    <location>
        <position position="177"/>
    </location>
</feature>
<dbReference type="InterPro" id="IPR011006">
    <property type="entry name" value="CheY-like_superfamily"/>
</dbReference>
<dbReference type="PANTHER" id="PTHR43081:SF1">
    <property type="entry name" value="ADENYLATE CYCLASE, TERMINAL-DIFFERENTIATION SPECIFIC"/>
    <property type="match status" value="1"/>
</dbReference>
<dbReference type="AlphaFoldDB" id="A0A7S1IV20"/>
<feature type="repeat" description="TPR" evidence="2">
    <location>
        <begin position="482"/>
        <end position="515"/>
    </location>
</feature>
<dbReference type="SUPFAM" id="SSF55073">
    <property type="entry name" value="Nucleotide cyclase"/>
    <property type="match status" value="1"/>
</dbReference>